<evidence type="ECO:0000313" key="1">
    <source>
        <dbReference type="EMBL" id="EMF31102.1"/>
    </source>
</evidence>
<comment type="caution">
    <text evidence="1">The sequence shown here is derived from an EMBL/GenBank/DDBJ whole genome shotgun (WGS) entry which is preliminary data.</text>
</comment>
<dbReference type="Proteomes" id="UP000011732">
    <property type="component" value="Unassembled WGS sequence"/>
</dbReference>
<protein>
    <submittedName>
        <fullName evidence="1">Uncharacterized protein</fullName>
    </submittedName>
</protein>
<accession>M3EBL5</accession>
<proteinExistence type="predicted"/>
<name>M3EBL5_STREZ</name>
<organism evidence="1 2">
    <name type="scientific">Streptomyces gancidicus BKS 13-15</name>
    <dbReference type="NCBI Taxonomy" id="1284664"/>
    <lineage>
        <taxon>Bacteria</taxon>
        <taxon>Bacillati</taxon>
        <taxon>Actinomycetota</taxon>
        <taxon>Actinomycetes</taxon>
        <taxon>Kitasatosporales</taxon>
        <taxon>Streptomycetaceae</taxon>
        <taxon>Streptomyces</taxon>
        <taxon>Streptomyces pseudogriseolus group</taxon>
    </lineage>
</organism>
<reference evidence="1 2" key="1">
    <citation type="journal article" date="2013" name="Genome Announc.">
        <title>Draft Genome Sequence of Streptomyces gancidicus Strain BKS 13-15.</title>
        <authorList>
            <person name="Kumar S."/>
            <person name="Kaur N."/>
            <person name="Singh N.K."/>
            <person name="Raghava G.P."/>
            <person name="Mayilraj S."/>
        </authorList>
    </citation>
    <scope>NUCLEOTIDE SEQUENCE [LARGE SCALE GENOMIC DNA]</scope>
    <source>
        <strain evidence="1 2">BKS 13-15</strain>
    </source>
</reference>
<dbReference type="AlphaFoldDB" id="M3EBL5"/>
<dbReference type="EMBL" id="AOHP01000004">
    <property type="protein sequence ID" value="EMF31102.1"/>
    <property type="molecule type" value="Genomic_DNA"/>
</dbReference>
<sequence length="60" mass="6945">MSHSAEMHAALAASVESTLQHIRLIQQREARLAEARTDAYEVEERLLKEHMPYLNRKASR</sequence>
<gene>
    <name evidence="1" type="ORF">H114_00697</name>
</gene>
<evidence type="ECO:0000313" key="2">
    <source>
        <dbReference type="Proteomes" id="UP000011732"/>
    </source>
</evidence>
<dbReference type="PATRIC" id="fig|1284664.3.peg.146"/>
<keyword evidence="2" id="KW-1185">Reference proteome</keyword>